<accession>A0AAD5NAI2</accession>
<dbReference type="EMBL" id="JAHQIW010004272">
    <property type="protein sequence ID" value="KAJ1361799.1"/>
    <property type="molecule type" value="Genomic_DNA"/>
</dbReference>
<evidence type="ECO:0000313" key="1">
    <source>
        <dbReference type="EMBL" id="KAJ1361799.1"/>
    </source>
</evidence>
<reference evidence="1" key="1">
    <citation type="submission" date="2021-06" db="EMBL/GenBank/DDBJ databases">
        <title>Parelaphostrongylus tenuis whole genome reference sequence.</title>
        <authorList>
            <person name="Garwood T.J."/>
            <person name="Larsen P.A."/>
            <person name="Fountain-Jones N.M."/>
            <person name="Garbe J.R."/>
            <person name="Macchietto M.G."/>
            <person name="Kania S.A."/>
            <person name="Gerhold R.W."/>
            <person name="Richards J.E."/>
            <person name="Wolf T.M."/>
        </authorList>
    </citation>
    <scope>NUCLEOTIDE SEQUENCE</scope>
    <source>
        <strain evidence="1">MNPRO001-30</strain>
        <tissue evidence="1">Meninges</tissue>
    </source>
</reference>
<evidence type="ECO:0000313" key="2">
    <source>
        <dbReference type="Proteomes" id="UP001196413"/>
    </source>
</evidence>
<protein>
    <submittedName>
        <fullName evidence="1">Uncharacterized protein</fullName>
    </submittedName>
</protein>
<dbReference type="Proteomes" id="UP001196413">
    <property type="component" value="Unassembled WGS sequence"/>
</dbReference>
<organism evidence="1 2">
    <name type="scientific">Parelaphostrongylus tenuis</name>
    <name type="common">Meningeal worm</name>
    <dbReference type="NCBI Taxonomy" id="148309"/>
    <lineage>
        <taxon>Eukaryota</taxon>
        <taxon>Metazoa</taxon>
        <taxon>Ecdysozoa</taxon>
        <taxon>Nematoda</taxon>
        <taxon>Chromadorea</taxon>
        <taxon>Rhabditida</taxon>
        <taxon>Rhabditina</taxon>
        <taxon>Rhabditomorpha</taxon>
        <taxon>Strongyloidea</taxon>
        <taxon>Metastrongylidae</taxon>
        <taxon>Parelaphostrongylus</taxon>
    </lineage>
</organism>
<sequence length="59" mass="6649">MEVIVPRIILREDSLLNSSRKRVGRHQVVDRGNNRKPKVTISFSKALSDPGIRFSVCAT</sequence>
<comment type="caution">
    <text evidence="1">The sequence shown here is derived from an EMBL/GenBank/DDBJ whole genome shotgun (WGS) entry which is preliminary data.</text>
</comment>
<gene>
    <name evidence="1" type="ORF">KIN20_021145</name>
</gene>
<keyword evidence="2" id="KW-1185">Reference proteome</keyword>
<name>A0AAD5NAI2_PARTN</name>
<proteinExistence type="predicted"/>
<dbReference type="AlphaFoldDB" id="A0AAD5NAI2"/>